<dbReference type="AlphaFoldDB" id="A0AA41Q8Y3"/>
<dbReference type="Proteomes" id="UP001165378">
    <property type="component" value="Unassembled WGS sequence"/>
</dbReference>
<name>A0AA41Q8Y3_9ACTN</name>
<dbReference type="EMBL" id="JAKFHA010000035">
    <property type="protein sequence ID" value="MCF2532509.1"/>
    <property type="molecule type" value="Genomic_DNA"/>
</dbReference>
<evidence type="ECO:0000313" key="3">
    <source>
        <dbReference type="Proteomes" id="UP001165378"/>
    </source>
</evidence>
<sequence>MSLERRATPPWIADDVCTYCPSLQFGLGEFDVAERPDPRAWPWNPERALRLDAETGVGVCVHPHKVRLPVGRYASEGTEPDASGWDEPDDAPEPTSEPPADAAAPGPRKPAIAMPRFLRRIRHPAAPAAPAAPEAPAELAAAVPDDPSALGRWIAAQLHAAAPEDFADTLAYAEAAARTRHPDEVVVAALRDALGA</sequence>
<reference evidence="2" key="1">
    <citation type="submission" date="2022-01" db="EMBL/GenBank/DDBJ databases">
        <title>Genome-Based Taxonomic Classification of the Phylum Actinobacteria.</title>
        <authorList>
            <person name="Gao Y."/>
        </authorList>
    </citation>
    <scope>NUCLEOTIDE SEQUENCE</scope>
    <source>
        <strain evidence="2">KLBMP 8922</strain>
    </source>
</reference>
<evidence type="ECO:0000313" key="2">
    <source>
        <dbReference type="EMBL" id="MCF2532509.1"/>
    </source>
</evidence>
<proteinExistence type="predicted"/>
<comment type="caution">
    <text evidence="2">The sequence shown here is derived from an EMBL/GenBank/DDBJ whole genome shotgun (WGS) entry which is preliminary data.</text>
</comment>
<organism evidence="2 3">
    <name type="scientific">Yinghuangia soli</name>
    <dbReference type="NCBI Taxonomy" id="2908204"/>
    <lineage>
        <taxon>Bacteria</taxon>
        <taxon>Bacillati</taxon>
        <taxon>Actinomycetota</taxon>
        <taxon>Actinomycetes</taxon>
        <taxon>Kitasatosporales</taxon>
        <taxon>Streptomycetaceae</taxon>
        <taxon>Yinghuangia</taxon>
    </lineage>
</organism>
<evidence type="ECO:0000256" key="1">
    <source>
        <dbReference type="SAM" id="MobiDB-lite"/>
    </source>
</evidence>
<feature type="region of interest" description="Disordered" evidence="1">
    <location>
        <begin position="71"/>
        <end position="109"/>
    </location>
</feature>
<keyword evidence="3" id="KW-1185">Reference proteome</keyword>
<protein>
    <submittedName>
        <fullName evidence="2">Uncharacterized protein</fullName>
    </submittedName>
</protein>
<gene>
    <name evidence="2" type="ORF">LZ495_35590</name>
</gene>
<accession>A0AA41Q8Y3</accession>
<dbReference type="RefSeq" id="WP_235057288.1">
    <property type="nucleotide sequence ID" value="NZ_JAKFHA010000035.1"/>
</dbReference>